<feature type="domain" description="Macro" evidence="9">
    <location>
        <begin position="79"/>
        <end position="269"/>
    </location>
</feature>
<evidence type="ECO:0000313" key="10">
    <source>
        <dbReference type="EMBL" id="KAK2839530.1"/>
    </source>
</evidence>
<dbReference type="EMBL" id="JAUPFM010000010">
    <property type="protein sequence ID" value="KAK2839530.1"/>
    <property type="molecule type" value="Genomic_DNA"/>
</dbReference>
<keyword evidence="11" id="KW-1185">Reference proteome</keyword>
<evidence type="ECO:0000256" key="4">
    <source>
        <dbReference type="ARBA" id="ARBA00023027"/>
    </source>
</evidence>
<dbReference type="GO" id="GO:0010629">
    <property type="term" value="P:negative regulation of gene expression"/>
    <property type="evidence" value="ECO:0007669"/>
    <property type="project" value="TreeGrafter"/>
</dbReference>
<evidence type="ECO:0000256" key="7">
    <source>
        <dbReference type="SAM" id="SignalP"/>
    </source>
</evidence>
<keyword evidence="5" id="KW-0539">Nucleus</keyword>
<gene>
    <name evidence="10" type="ORF">Q5P01_013270</name>
</gene>
<dbReference type="InterPro" id="IPR012317">
    <property type="entry name" value="Poly(ADP-ribose)pol_cat_dom"/>
</dbReference>
<dbReference type="GO" id="GO:0044389">
    <property type="term" value="F:ubiquitin-like protein ligase binding"/>
    <property type="evidence" value="ECO:0007669"/>
    <property type="project" value="TreeGrafter"/>
</dbReference>
<reference evidence="10" key="1">
    <citation type="submission" date="2023-07" db="EMBL/GenBank/DDBJ databases">
        <title>Chromosome-level Genome Assembly of Striped Snakehead (Channa striata).</title>
        <authorList>
            <person name="Liu H."/>
        </authorList>
    </citation>
    <scope>NUCLEOTIDE SEQUENCE</scope>
    <source>
        <strain evidence="10">Gz</strain>
        <tissue evidence="10">Muscle</tissue>
    </source>
</reference>
<feature type="signal peptide" evidence="7">
    <location>
        <begin position="1"/>
        <end position="20"/>
    </location>
</feature>
<dbReference type="AlphaFoldDB" id="A0AA88MM00"/>
<dbReference type="SMART" id="SM00506">
    <property type="entry name" value="A1pp"/>
    <property type="match status" value="2"/>
</dbReference>
<dbReference type="GO" id="GO:1990404">
    <property type="term" value="F:NAD+-protein mono-ADP-ribosyltransferase activity"/>
    <property type="evidence" value="ECO:0007669"/>
    <property type="project" value="TreeGrafter"/>
</dbReference>
<dbReference type="InterPro" id="IPR052056">
    <property type="entry name" value="Mono-ARTD/PARP"/>
</dbReference>
<comment type="subcellular location">
    <subcellularLocation>
        <location evidence="1">Nucleus</location>
    </subcellularLocation>
</comment>
<comment type="similarity">
    <text evidence="6">Belongs to the ARTD/PARP family.</text>
</comment>
<dbReference type="Pfam" id="PF01661">
    <property type="entry name" value="Macro"/>
    <property type="match status" value="2"/>
</dbReference>
<dbReference type="Gene3D" id="3.90.228.10">
    <property type="match status" value="1"/>
</dbReference>
<comment type="caution">
    <text evidence="10">The sequence shown here is derived from an EMBL/GenBank/DDBJ whole genome shotgun (WGS) entry which is preliminary data.</text>
</comment>
<dbReference type="GO" id="GO:0005737">
    <property type="term" value="C:cytoplasm"/>
    <property type="evidence" value="ECO:0007669"/>
    <property type="project" value="TreeGrafter"/>
</dbReference>
<dbReference type="PROSITE" id="PS51154">
    <property type="entry name" value="MACRO"/>
    <property type="match status" value="2"/>
</dbReference>
<dbReference type="PANTHER" id="PTHR14453">
    <property type="entry name" value="PARP/ZINC FINGER CCCH TYPE DOMAIN CONTAINING PROTEIN"/>
    <property type="match status" value="1"/>
</dbReference>
<dbReference type="GO" id="GO:0070212">
    <property type="term" value="P:protein poly-ADP-ribosylation"/>
    <property type="evidence" value="ECO:0007669"/>
    <property type="project" value="TreeGrafter"/>
</dbReference>
<keyword evidence="4" id="KW-0520">NAD</keyword>
<evidence type="ECO:0000256" key="1">
    <source>
        <dbReference type="ARBA" id="ARBA00004123"/>
    </source>
</evidence>
<dbReference type="SUPFAM" id="SSF56399">
    <property type="entry name" value="ADP-ribosylation"/>
    <property type="match status" value="1"/>
</dbReference>
<evidence type="ECO:0000259" key="9">
    <source>
        <dbReference type="PROSITE" id="PS51154"/>
    </source>
</evidence>
<evidence type="ECO:0000256" key="2">
    <source>
        <dbReference type="ARBA" id="ARBA00022676"/>
    </source>
</evidence>
<dbReference type="Proteomes" id="UP001187415">
    <property type="component" value="Unassembled WGS sequence"/>
</dbReference>
<accession>A0AA88MM00</accession>
<dbReference type="InterPro" id="IPR043472">
    <property type="entry name" value="Macro_dom-like"/>
</dbReference>
<dbReference type="CDD" id="cd02907">
    <property type="entry name" value="Macro_Af1521_BAL-like"/>
    <property type="match status" value="1"/>
</dbReference>
<dbReference type="SUPFAM" id="SSF52949">
    <property type="entry name" value="Macro domain-like"/>
    <property type="match status" value="2"/>
</dbReference>
<evidence type="ECO:0000256" key="5">
    <source>
        <dbReference type="ARBA" id="ARBA00023242"/>
    </source>
</evidence>
<feature type="domain" description="Macro" evidence="9">
    <location>
        <begin position="290"/>
        <end position="468"/>
    </location>
</feature>
<evidence type="ECO:0008006" key="12">
    <source>
        <dbReference type="Google" id="ProtNLM"/>
    </source>
</evidence>
<evidence type="ECO:0000313" key="11">
    <source>
        <dbReference type="Proteomes" id="UP001187415"/>
    </source>
</evidence>
<keyword evidence="3" id="KW-0808">Transferase</keyword>
<name>A0AA88MM00_CHASR</name>
<dbReference type="GO" id="GO:0060335">
    <property type="term" value="P:positive regulation of type II interferon-mediated signaling pathway"/>
    <property type="evidence" value="ECO:0007669"/>
    <property type="project" value="TreeGrafter"/>
</dbReference>
<evidence type="ECO:0000256" key="6">
    <source>
        <dbReference type="ARBA" id="ARBA00024347"/>
    </source>
</evidence>
<keyword evidence="2" id="KW-0328">Glycosyltransferase</keyword>
<feature type="chain" id="PRO_5041681175" description="Poly [ADP-ribose] polymerase 9" evidence="7">
    <location>
        <begin position="21"/>
        <end position="776"/>
    </location>
</feature>
<sequence length="776" mass="86459">MRIGPRLFSSLFHFLRVVRAFQQKVETMDGKYLRDFSLDRSSVNIVKKCGFGLKDIIKNKFGCGATFTGVDQKKPTTPEKRFSAELKSGVKVSVWKADLTNFQVDAVVNAANNHLQHYGGLALALSEAGGPLIQIDSEIHINQNGDVKTGDAIVCDAWSLPCTKIIHAVGPQLDKYTLDISRGEPLLKRTIKSILYQVMKNRLNTVAIPAISSGLFNYPLHECANTIVSTVKDYYEDPSVLQHLPQEIKFVNNDEPTVKEMERACRVILGPSMSMTYSQAAGSRSTGAAKTSTSTVKIKNVLLTLKKGKIEDQQTDVIVNTTSPELKLDSGRISKALLDKAGPGIQQELRRATYTGSLVTTKPHKLQCKEVYHTVCIESGKDTAQQVLYHSVWNCLMRAAGSQHSSIAFPAIGTGGLGFSKKDVAAIMSKAVAEFAEITGNMMDVYFVIFPSDDDTFQAFEKHMTSLHQNASNSSFRDAVESRVDFYDTAPTRPQINLTGPSDEAVCEAVQWLSGLFKSSDIHISNNFIQHFGEWEYMELSSLTSNGISIEESFVRGQACISIKGPSHEDVVVTGLQVEAMLCKIQREFVTEEEDAMFLMSTKKPLFERKRLNHSVPLFSDLVSAFRKERLKVVKIEEVENPVLEKLFELKKKQLQVLNPLRMIQRVPAQFCEMVCRIGFHAECAPPEEPAYGEGIYFTKKLEKAMELWKQNKEKYLYFVEAEVLKGNSTNGKPGLILPPEDPHTLYHSVTGGADISVIFSSYQALPRFIITCELM</sequence>
<dbReference type="PANTHER" id="PTHR14453:SF70">
    <property type="entry name" value="PROTEIN MONO-ADP-RIBOSYLTRANSFERASE PARP9"/>
    <property type="match status" value="1"/>
</dbReference>
<evidence type="ECO:0000259" key="8">
    <source>
        <dbReference type="PROSITE" id="PS51059"/>
    </source>
</evidence>
<evidence type="ECO:0000256" key="3">
    <source>
        <dbReference type="ARBA" id="ARBA00022679"/>
    </source>
</evidence>
<dbReference type="GO" id="GO:0005634">
    <property type="term" value="C:nucleus"/>
    <property type="evidence" value="ECO:0007669"/>
    <property type="project" value="UniProtKB-SubCell"/>
</dbReference>
<dbReference type="PROSITE" id="PS51059">
    <property type="entry name" value="PARP_CATALYTIC"/>
    <property type="match status" value="1"/>
</dbReference>
<dbReference type="InterPro" id="IPR002589">
    <property type="entry name" value="Macro_dom"/>
</dbReference>
<dbReference type="Gene3D" id="3.40.220.10">
    <property type="entry name" value="Leucine Aminopeptidase, subunit E, domain 1"/>
    <property type="match status" value="2"/>
</dbReference>
<protein>
    <recommendedName>
        <fullName evidence="12">Poly [ADP-ribose] polymerase 9</fullName>
    </recommendedName>
</protein>
<organism evidence="10 11">
    <name type="scientific">Channa striata</name>
    <name type="common">Snakehead murrel</name>
    <name type="synonym">Ophicephalus striatus</name>
    <dbReference type="NCBI Taxonomy" id="64152"/>
    <lineage>
        <taxon>Eukaryota</taxon>
        <taxon>Metazoa</taxon>
        <taxon>Chordata</taxon>
        <taxon>Craniata</taxon>
        <taxon>Vertebrata</taxon>
        <taxon>Euteleostomi</taxon>
        <taxon>Actinopterygii</taxon>
        <taxon>Neopterygii</taxon>
        <taxon>Teleostei</taxon>
        <taxon>Neoteleostei</taxon>
        <taxon>Acanthomorphata</taxon>
        <taxon>Anabantaria</taxon>
        <taxon>Anabantiformes</taxon>
        <taxon>Channoidei</taxon>
        <taxon>Channidae</taxon>
        <taxon>Channa</taxon>
    </lineage>
</organism>
<feature type="domain" description="PARP catalytic" evidence="8">
    <location>
        <begin position="596"/>
        <end position="776"/>
    </location>
</feature>
<dbReference type="GO" id="GO:0003714">
    <property type="term" value="F:transcription corepressor activity"/>
    <property type="evidence" value="ECO:0007669"/>
    <property type="project" value="TreeGrafter"/>
</dbReference>
<keyword evidence="7" id="KW-0732">Signal</keyword>
<proteinExistence type="inferred from homology"/>
<dbReference type="GO" id="GO:0003950">
    <property type="term" value="F:NAD+ poly-ADP-ribosyltransferase activity"/>
    <property type="evidence" value="ECO:0007669"/>
    <property type="project" value="InterPro"/>
</dbReference>